<dbReference type="OrthoDB" id="9801763at2"/>
<dbReference type="InterPro" id="IPR003140">
    <property type="entry name" value="PLipase/COase/thioEstase"/>
</dbReference>
<dbReference type="InterPro" id="IPR050565">
    <property type="entry name" value="LYPA1-2/EST-like"/>
</dbReference>
<keyword evidence="5" id="KW-1185">Reference proteome</keyword>
<dbReference type="PANTHER" id="PTHR10655:SF17">
    <property type="entry name" value="LYSOPHOSPHOLIPASE-LIKE PROTEIN 1"/>
    <property type="match status" value="1"/>
</dbReference>
<keyword evidence="2 4" id="KW-0378">Hydrolase</keyword>
<dbReference type="Proteomes" id="UP000433577">
    <property type="component" value="Chromosome 2"/>
</dbReference>
<organism evidence="4 5">
    <name type="scientific">Paraburkholderia acidisoli</name>
    <dbReference type="NCBI Taxonomy" id="2571748"/>
    <lineage>
        <taxon>Bacteria</taxon>
        <taxon>Pseudomonadati</taxon>
        <taxon>Pseudomonadota</taxon>
        <taxon>Betaproteobacteria</taxon>
        <taxon>Burkholderiales</taxon>
        <taxon>Burkholderiaceae</taxon>
        <taxon>Paraburkholderia</taxon>
    </lineage>
</organism>
<evidence type="ECO:0000313" key="5">
    <source>
        <dbReference type="Proteomes" id="UP000433577"/>
    </source>
</evidence>
<sequence>MSWEPFEGGWRLAPADGAARALVVLLHGVGSNAQDLTPLADAWGAALPGVAFASLDGNEPFDGGFGGRQWFSLRDINETNREARTAAAAQTFERRLEAELAHWGVGHDALALVGFSQGTIMSLYHTATQDAGAAAVIGYSGRLVTPVVAKSRTVITLVHGEDDEVIPVLETERAAVAFSDAGFAVTAYALPQVGHTITPQGAMLGRDALVRALVREPASH</sequence>
<reference evidence="4 5" key="1">
    <citation type="submission" date="2019-12" db="EMBL/GenBank/DDBJ databases">
        <title>Paraburkholderia acidiphila 7Q-K02 sp. nov and Paraburkholderia acidisoli DHF22 sp. nov., two strains isolated from forest soil.</title>
        <authorList>
            <person name="Gao Z."/>
            <person name="Qiu L."/>
        </authorList>
    </citation>
    <scope>NUCLEOTIDE SEQUENCE [LARGE SCALE GENOMIC DNA]</scope>
    <source>
        <strain evidence="4 5">DHF22</strain>
    </source>
</reference>
<evidence type="ECO:0000259" key="3">
    <source>
        <dbReference type="Pfam" id="PF02230"/>
    </source>
</evidence>
<dbReference type="AlphaFoldDB" id="A0A7Z2JGV1"/>
<comment type="similarity">
    <text evidence="1">Belongs to the AB hydrolase superfamily. AB hydrolase 2 family.</text>
</comment>
<feature type="domain" description="Phospholipase/carboxylesterase/thioesterase" evidence="3">
    <location>
        <begin position="15"/>
        <end position="200"/>
    </location>
</feature>
<gene>
    <name evidence="4" type="ORF">FAZ98_16515</name>
</gene>
<name>A0A7Z2JGV1_9BURK</name>
<dbReference type="InterPro" id="IPR029058">
    <property type="entry name" value="AB_hydrolase_fold"/>
</dbReference>
<evidence type="ECO:0000256" key="1">
    <source>
        <dbReference type="ARBA" id="ARBA00006499"/>
    </source>
</evidence>
<dbReference type="Gene3D" id="3.40.50.1820">
    <property type="entry name" value="alpha/beta hydrolase"/>
    <property type="match status" value="1"/>
</dbReference>
<dbReference type="PANTHER" id="PTHR10655">
    <property type="entry name" value="LYSOPHOSPHOLIPASE-RELATED"/>
    <property type="match status" value="1"/>
</dbReference>
<proteinExistence type="inferred from homology"/>
<accession>A0A7Z2JGV1</accession>
<dbReference type="SUPFAM" id="SSF53474">
    <property type="entry name" value="alpha/beta-Hydrolases"/>
    <property type="match status" value="1"/>
</dbReference>
<evidence type="ECO:0000256" key="2">
    <source>
        <dbReference type="ARBA" id="ARBA00022801"/>
    </source>
</evidence>
<dbReference type="RefSeq" id="WP_158952391.1">
    <property type="nucleotide sequence ID" value="NZ_CP046914.1"/>
</dbReference>
<dbReference type="GO" id="GO:0016787">
    <property type="term" value="F:hydrolase activity"/>
    <property type="evidence" value="ECO:0007669"/>
    <property type="project" value="UniProtKB-KW"/>
</dbReference>
<evidence type="ECO:0000313" key="4">
    <source>
        <dbReference type="EMBL" id="QGZ63398.1"/>
    </source>
</evidence>
<dbReference type="KEGG" id="pacs:FAZ98_16515"/>
<protein>
    <submittedName>
        <fullName evidence="4">Hydrolase</fullName>
    </submittedName>
</protein>
<dbReference type="Pfam" id="PF02230">
    <property type="entry name" value="Abhydrolase_2"/>
    <property type="match status" value="1"/>
</dbReference>
<dbReference type="EMBL" id="CP046914">
    <property type="protein sequence ID" value="QGZ63398.1"/>
    <property type="molecule type" value="Genomic_DNA"/>
</dbReference>